<gene>
    <name evidence="3" type="ORF">AAF712_001031</name>
</gene>
<feature type="transmembrane region" description="Helical" evidence="2">
    <location>
        <begin position="143"/>
        <end position="164"/>
    </location>
</feature>
<evidence type="ECO:0000256" key="1">
    <source>
        <dbReference type="SAM" id="MobiDB-lite"/>
    </source>
</evidence>
<comment type="caution">
    <text evidence="3">The sequence shown here is derived from an EMBL/GenBank/DDBJ whole genome shotgun (WGS) entry which is preliminary data.</text>
</comment>
<dbReference type="Proteomes" id="UP001437256">
    <property type="component" value="Unassembled WGS sequence"/>
</dbReference>
<keyword evidence="4" id="KW-1185">Reference proteome</keyword>
<proteinExistence type="predicted"/>
<sequence>MEAPQAGQEANGQCNDQPLPPKGRAVSNNLPVGNGTCTPFGAFGRLRKVCPISGARPHSATGESLLRTTSGQHIREDAVSRTAAQRPFSAAPSSYSRISRYMPNMQLFRKVIKDELWYTTAITFTFVISAVLAYIGVNIGNNIPVVGWVGLTWAIMSVLAMHSFDRVIARREREALLQQAFMESSLQRRFGRSHQGISTARRGSHSTSDFEILDSPFLDSWRVDRSPNNSAHSESRGSKSPASSLSSFNNLSITVPVCIPSPIAVPESARAPYTPWTPLIQDDYSIRSVSLSAK</sequence>
<reference evidence="3 4" key="1">
    <citation type="submission" date="2024-05" db="EMBL/GenBank/DDBJ databases">
        <title>A draft genome resource for the thread blight pathogen Marasmius tenuissimus strain MS-2.</title>
        <authorList>
            <person name="Yulfo-Soto G.E."/>
            <person name="Baruah I.K."/>
            <person name="Amoako-Attah I."/>
            <person name="Bukari Y."/>
            <person name="Meinhardt L.W."/>
            <person name="Bailey B.A."/>
            <person name="Cohen S.P."/>
        </authorList>
    </citation>
    <scope>NUCLEOTIDE SEQUENCE [LARGE SCALE GENOMIC DNA]</scope>
    <source>
        <strain evidence="3 4">MS-2</strain>
    </source>
</reference>
<organism evidence="3 4">
    <name type="scientific">Marasmius tenuissimus</name>
    <dbReference type="NCBI Taxonomy" id="585030"/>
    <lineage>
        <taxon>Eukaryota</taxon>
        <taxon>Fungi</taxon>
        <taxon>Dikarya</taxon>
        <taxon>Basidiomycota</taxon>
        <taxon>Agaricomycotina</taxon>
        <taxon>Agaricomycetes</taxon>
        <taxon>Agaricomycetidae</taxon>
        <taxon>Agaricales</taxon>
        <taxon>Marasmiineae</taxon>
        <taxon>Marasmiaceae</taxon>
        <taxon>Marasmius</taxon>
    </lineage>
</organism>
<feature type="region of interest" description="Disordered" evidence="1">
    <location>
        <begin position="1"/>
        <end position="27"/>
    </location>
</feature>
<protein>
    <submittedName>
        <fullName evidence="3">Uncharacterized protein</fullName>
    </submittedName>
</protein>
<name>A0ABR3AGH5_9AGAR</name>
<feature type="transmembrane region" description="Helical" evidence="2">
    <location>
        <begin position="116"/>
        <end position="137"/>
    </location>
</feature>
<accession>A0ABR3AGH5</accession>
<dbReference type="EMBL" id="JBBXMP010000002">
    <property type="protein sequence ID" value="KAL0072108.1"/>
    <property type="molecule type" value="Genomic_DNA"/>
</dbReference>
<keyword evidence="2" id="KW-0812">Transmembrane</keyword>
<evidence type="ECO:0000313" key="4">
    <source>
        <dbReference type="Proteomes" id="UP001437256"/>
    </source>
</evidence>
<keyword evidence="2" id="KW-0472">Membrane</keyword>
<keyword evidence="2" id="KW-1133">Transmembrane helix</keyword>
<evidence type="ECO:0000256" key="2">
    <source>
        <dbReference type="SAM" id="Phobius"/>
    </source>
</evidence>
<evidence type="ECO:0000313" key="3">
    <source>
        <dbReference type="EMBL" id="KAL0072108.1"/>
    </source>
</evidence>